<dbReference type="InterPro" id="IPR035979">
    <property type="entry name" value="RBD_domain_sf"/>
</dbReference>
<dbReference type="CDD" id="cd19757">
    <property type="entry name" value="Bbox1"/>
    <property type="match status" value="1"/>
</dbReference>
<dbReference type="Proteomes" id="UP000663869">
    <property type="component" value="Unassembled WGS sequence"/>
</dbReference>
<dbReference type="GO" id="GO:0043022">
    <property type="term" value="F:ribosome binding"/>
    <property type="evidence" value="ECO:0007669"/>
    <property type="project" value="TreeGrafter"/>
</dbReference>
<dbReference type="Pfam" id="PF16367">
    <property type="entry name" value="RRM_7"/>
    <property type="match status" value="1"/>
</dbReference>
<dbReference type="GO" id="GO:0000900">
    <property type="term" value="F:mRNA regulatory element binding translation repressor activity"/>
    <property type="evidence" value="ECO:0007669"/>
    <property type="project" value="TreeGrafter"/>
</dbReference>
<evidence type="ECO:0000256" key="3">
    <source>
        <dbReference type="PROSITE-ProRule" id="PRU00176"/>
    </source>
</evidence>
<evidence type="ECO:0000313" key="7">
    <source>
        <dbReference type="Proteomes" id="UP000663869"/>
    </source>
</evidence>
<dbReference type="CDD" id="cd12726">
    <property type="entry name" value="RRM2_CPEB2_like"/>
    <property type="match status" value="1"/>
</dbReference>
<keyword evidence="2 3" id="KW-0694">RNA-binding</keyword>
<dbReference type="EMBL" id="CAJNYU010001435">
    <property type="protein sequence ID" value="CAF3434625.1"/>
    <property type="molecule type" value="Genomic_DNA"/>
</dbReference>
<reference evidence="6" key="1">
    <citation type="submission" date="2021-02" db="EMBL/GenBank/DDBJ databases">
        <authorList>
            <person name="Nowell W R."/>
        </authorList>
    </citation>
    <scope>NUCLEOTIDE SEQUENCE</scope>
</reference>
<dbReference type="InterPro" id="IPR038446">
    <property type="entry name" value="CEBP_ZZ_sf"/>
</dbReference>
<feature type="domain" description="RRM" evidence="5">
    <location>
        <begin position="445"/>
        <end position="532"/>
    </location>
</feature>
<evidence type="ECO:0000259" key="5">
    <source>
        <dbReference type="PROSITE" id="PS50102"/>
    </source>
</evidence>
<evidence type="ECO:0000256" key="2">
    <source>
        <dbReference type="ARBA" id="ARBA00022884"/>
    </source>
</evidence>
<sequence length="701" mass="76965">MYSLVTASSAASPTISTRSFLSSSWCSYNPMSTESSIAKLALNANTGNSTSTTPTSSSSPVPVNGNDHQQQMNANGNGMMNDGKLISTNYQNGVLPDLQATYQGSSWSNVIDPLSGASGDHPFDVHNSGRMFSPQTTPPPPLMAMQQQQQQQQQVSYQQAIQRRPITASHNFSSQSIRNGMSASSTQAALPMNGRTAIPSPLWNSQSPLIGSQTNLSMPPPHMQQQQPPSPSWNNTSIPHGFPATSSRRPVPTLSNPMGNSNTTNNNNINQTLMLGNGNIPMSQNKKSSSLSAQNNYFPFLQSSANQNKFNNNHNNNIQTQLGSSLSNTLQRAPAMTNFIQGQNKQSPPPPPPHIINGNDMEQNFPSMNSNDTYDMNSLQQIMDMMRNVSSDGVKRVYSDDSGMGSILDTESLISAGGPSSSSMGLFGSPRGLPIDMNKEERFSRKVFVGGLPPDIDEEEIITHFQRFGPLVVDWPHKQESKSYFPPKGYAFLIFTYERSVQEIIDECVIDDSKLYMCVSSPSMKDKAVQIRPWLLADSDFVMDGSQPLDPRKTIFVGGVPRPLRAVELAMIMDRLYGGVCYAGIDTDPELKYPKGAGRVAFSNQQSYIAAISARFVQLQHGEIDKRVEVKPYVLDDQLCDECAGARCGGKFAPFFCANVTCLQYYCETCWASIHARAGREYHKPLVKEGADRPRALPFRW</sequence>
<dbReference type="Gene3D" id="3.30.70.330">
    <property type="match status" value="2"/>
</dbReference>
<dbReference type="GO" id="GO:0043005">
    <property type="term" value="C:neuron projection"/>
    <property type="evidence" value="ECO:0007669"/>
    <property type="project" value="TreeGrafter"/>
</dbReference>
<evidence type="ECO:0000256" key="1">
    <source>
        <dbReference type="ARBA" id="ARBA00022737"/>
    </source>
</evidence>
<keyword evidence="1" id="KW-0677">Repeat</keyword>
<gene>
    <name evidence="6" type="ORF">FME351_LOCUS12092</name>
</gene>
<dbReference type="Gene3D" id="4.10.640.40">
    <property type="entry name" value="Cytoplasmic polyadenylation element-binding protein, ZZ domain"/>
    <property type="match status" value="1"/>
</dbReference>
<feature type="region of interest" description="Disordered" evidence="4">
    <location>
        <begin position="46"/>
        <end position="65"/>
    </location>
</feature>
<dbReference type="GO" id="GO:0003730">
    <property type="term" value="F:mRNA 3'-UTR binding"/>
    <property type="evidence" value="ECO:0007669"/>
    <property type="project" value="InterPro"/>
</dbReference>
<dbReference type="SUPFAM" id="SSF54928">
    <property type="entry name" value="RNA-binding domain, RBD"/>
    <property type="match status" value="1"/>
</dbReference>
<dbReference type="PANTHER" id="PTHR12566">
    <property type="entry name" value="CYTOPLASMIC POLYADENYLATION ELEMENT BINDING PROTEIN CPEB"/>
    <property type="match status" value="1"/>
</dbReference>
<dbReference type="PROSITE" id="PS50102">
    <property type="entry name" value="RRM"/>
    <property type="match status" value="2"/>
</dbReference>
<dbReference type="InterPro" id="IPR032296">
    <property type="entry name" value="CEBP_ZZ"/>
</dbReference>
<feature type="domain" description="RRM" evidence="5">
    <location>
        <begin position="553"/>
        <end position="631"/>
    </location>
</feature>
<feature type="region of interest" description="Disordered" evidence="4">
    <location>
        <begin position="209"/>
        <end position="263"/>
    </location>
</feature>
<dbReference type="InterPro" id="IPR012677">
    <property type="entry name" value="Nucleotide-bd_a/b_plait_sf"/>
</dbReference>
<protein>
    <recommendedName>
        <fullName evidence="5">RRM domain-containing protein</fullName>
    </recommendedName>
</protein>
<dbReference type="GO" id="GO:0005634">
    <property type="term" value="C:nucleus"/>
    <property type="evidence" value="ECO:0007669"/>
    <property type="project" value="TreeGrafter"/>
</dbReference>
<dbReference type="PANTHER" id="PTHR12566:SF12">
    <property type="entry name" value="TRANSLATIONAL REGULATOR ORB2"/>
    <property type="match status" value="1"/>
</dbReference>
<proteinExistence type="predicted"/>
<dbReference type="GO" id="GO:0005737">
    <property type="term" value="C:cytoplasm"/>
    <property type="evidence" value="ECO:0007669"/>
    <property type="project" value="TreeGrafter"/>
</dbReference>
<evidence type="ECO:0000313" key="6">
    <source>
        <dbReference type="EMBL" id="CAF3434625.1"/>
    </source>
</evidence>
<dbReference type="FunFam" id="4.10.640.40:FF:000001">
    <property type="entry name" value="Cytoplasmic polyadenylation element-binding 2 isoform X2"/>
    <property type="match status" value="1"/>
</dbReference>
<dbReference type="InterPro" id="IPR034819">
    <property type="entry name" value="CPEB"/>
</dbReference>
<dbReference type="GO" id="GO:0008135">
    <property type="term" value="F:translation factor activity, RNA binding"/>
    <property type="evidence" value="ECO:0007669"/>
    <property type="project" value="TreeGrafter"/>
</dbReference>
<dbReference type="AlphaFoldDB" id="A0A818CWZ8"/>
<dbReference type="InterPro" id="IPR000504">
    <property type="entry name" value="RRM_dom"/>
</dbReference>
<comment type="caution">
    <text evidence="6">The sequence shown here is derived from an EMBL/GenBank/DDBJ whole genome shotgun (WGS) entry which is preliminary data.</text>
</comment>
<organism evidence="6 7">
    <name type="scientific">Rotaria socialis</name>
    <dbReference type="NCBI Taxonomy" id="392032"/>
    <lineage>
        <taxon>Eukaryota</taxon>
        <taxon>Metazoa</taxon>
        <taxon>Spiralia</taxon>
        <taxon>Gnathifera</taxon>
        <taxon>Rotifera</taxon>
        <taxon>Eurotatoria</taxon>
        <taxon>Bdelloidea</taxon>
        <taxon>Philodinida</taxon>
        <taxon>Philodinidae</taxon>
        <taxon>Rotaria</taxon>
    </lineage>
</organism>
<dbReference type="Pfam" id="PF16366">
    <property type="entry name" value="CEBP_ZZ"/>
    <property type="match status" value="1"/>
</dbReference>
<dbReference type="FunFam" id="3.30.70.330:FF:000008">
    <property type="entry name" value="Cytoplasmic polyadenylation element-binding 2 isoform X2"/>
    <property type="match status" value="1"/>
</dbReference>
<evidence type="ECO:0000256" key="4">
    <source>
        <dbReference type="SAM" id="MobiDB-lite"/>
    </source>
</evidence>
<dbReference type="SMART" id="SM00360">
    <property type="entry name" value="RRM"/>
    <property type="match status" value="2"/>
</dbReference>
<feature type="compositionally biased region" description="Polar residues" evidence="4">
    <location>
        <begin position="233"/>
        <end position="248"/>
    </location>
</feature>
<name>A0A818CWZ8_9BILA</name>
<accession>A0A818CWZ8</accession>
<dbReference type="GO" id="GO:2000766">
    <property type="term" value="P:negative regulation of cytoplasmic translation"/>
    <property type="evidence" value="ECO:0007669"/>
    <property type="project" value="TreeGrafter"/>
</dbReference>
<dbReference type="GO" id="GO:0045202">
    <property type="term" value="C:synapse"/>
    <property type="evidence" value="ECO:0007669"/>
    <property type="project" value="TreeGrafter"/>
</dbReference>
<dbReference type="CDD" id="cd12724">
    <property type="entry name" value="RRM1_CPEB2_like"/>
    <property type="match status" value="1"/>
</dbReference>